<feature type="transmembrane region" description="Helical" evidence="7">
    <location>
        <begin position="43"/>
        <end position="64"/>
    </location>
</feature>
<evidence type="ECO:0000256" key="4">
    <source>
        <dbReference type="ARBA" id="ARBA00022692"/>
    </source>
</evidence>
<feature type="transmembrane region" description="Helical" evidence="7">
    <location>
        <begin position="431"/>
        <end position="447"/>
    </location>
</feature>
<feature type="transmembrane region" description="Helical" evidence="7">
    <location>
        <begin position="262"/>
        <end position="283"/>
    </location>
</feature>
<dbReference type="EMBL" id="CP039852">
    <property type="protein sequence ID" value="QCZ92710.1"/>
    <property type="molecule type" value="Genomic_DNA"/>
</dbReference>
<dbReference type="Gene3D" id="1.20.1250.20">
    <property type="entry name" value="MFS general substrate transporter like domains"/>
    <property type="match status" value="1"/>
</dbReference>
<sequence length="467" mass="50093">MPTVSHKTATALLVAAALFMEILDATIITTALPIIAAEFGVPAAHLSVGVSAYLVAVTIFIPISGWAADRFGAKRIFSLAILIFVAASVLCGFSQSLNQFTVARVLQGIGGAMMVPVGRLVVLRNLPKEQIVSAMAILTWPALGAPLIGPVLGGWIAETWHWSWIFFINVPLGAIALLFAYWLLNNDKGQWQPFDITGFLLSASGFGTLMAGLESFSARPENITLPLVLVAGGTLTLAFAIRHMLRTPTPLFSLSALRFSTFRATMTGGSIIRISLSSAPFIIPLMLQVGLGYSAIEAGTLLLWLFAGNLAVKPATTWIMNVFGFKNVLIYNTLLVAVGFFILALCDSTTPAWLLGIILFISGMTRSMHLTVLNTLSFADVPQSYIRDANTLSAVIMQMTRGMGITAGALALALATFIIDDTRSIPVTTDFQLTMVFMGIIALISLFNSARVEPDIGDAVLNHRRAR</sequence>
<name>A0A5B7YB36_9ALTE</name>
<keyword evidence="4 7" id="KW-0812">Transmembrane</keyword>
<dbReference type="InterPro" id="IPR036259">
    <property type="entry name" value="MFS_trans_sf"/>
</dbReference>
<feature type="transmembrane region" description="Helical" evidence="7">
    <location>
        <begin position="101"/>
        <end position="122"/>
    </location>
</feature>
<gene>
    <name evidence="9" type="ORF">FBQ74_04120</name>
</gene>
<evidence type="ECO:0000313" key="10">
    <source>
        <dbReference type="Proteomes" id="UP000304912"/>
    </source>
</evidence>
<feature type="transmembrane region" description="Helical" evidence="7">
    <location>
        <begin position="12"/>
        <end position="37"/>
    </location>
</feature>
<feature type="transmembrane region" description="Helical" evidence="7">
    <location>
        <begin position="223"/>
        <end position="241"/>
    </location>
</feature>
<dbReference type="SUPFAM" id="SSF103473">
    <property type="entry name" value="MFS general substrate transporter"/>
    <property type="match status" value="1"/>
</dbReference>
<keyword evidence="10" id="KW-1185">Reference proteome</keyword>
<keyword evidence="5 7" id="KW-1133">Transmembrane helix</keyword>
<evidence type="ECO:0000256" key="6">
    <source>
        <dbReference type="ARBA" id="ARBA00023136"/>
    </source>
</evidence>
<protein>
    <submittedName>
        <fullName evidence="9">MFS transporter</fullName>
    </submittedName>
</protein>
<evidence type="ECO:0000313" key="9">
    <source>
        <dbReference type="EMBL" id="QCZ92710.1"/>
    </source>
</evidence>
<feature type="transmembrane region" description="Helical" evidence="7">
    <location>
        <begin position="196"/>
        <end position="217"/>
    </location>
</feature>
<dbReference type="InterPro" id="IPR020846">
    <property type="entry name" value="MFS_dom"/>
</dbReference>
<dbReference type="InterPro" id="IPR011701">
    <property type="entry name" value="MFS"/>
</dbReference>
<dbReference type="Proteomes" id="UP000304912">
    <property type="component" value="Chromosome"/>
</dbReference>
<feature type="transmembrane region" description="Helical" evidence="7">
    <location>
        <begin position="328"/>
        <end position="346"/>
    </location>
</feature>
<evidence type="ECO:0000256" key="2">
    <source>
        <dbReference type="ARBA" id="ARBA00022448"/>
    </source>
</evidence>
<dbReference type="RefSeq" id="WP_139755459.1">
    <property type="nucleotide sequence ID" value="NZ_CP039852.1"/>
</dbReference>
<feature type="transmembrane region" description="Helical" evidence="7">
    <location>
        <begin position="76"/>
        <end position="95"/>
    </location>
</feature>
<evidence type="ECO:0000256" key="3">
    <source>
        <dbReference type="ARBA" id="ARBA00022475"/>
    </source>
</evidence>
<dbReference type="PRINTS" id="PR01036">
    <property type="entry name" value="TCRTETB"/>
</dbReference>
<comment type="subcellular location">
    <subcellularLocation>
        <location evidence="1">Cell membrane</location>
        <topology evidence="1">Multi-pass membrane protein</topology>
    </subcellularLocation>
</comment>
<proteinExistence type="predicted"/>
<dbReference type="KEGG" id="salk:FBQ74_04120"/>
<feature type="transmembrane region" description="Helical" evidence="7">
    <location>
        <begin position="400"/>
        <end position="419"/>
    </location>
</feature>
<dbReference type="Pfam" id="PF07690">
    <property type="entry name" value="MFS_1"/>
    <property type="match status" value="1"/>
</dbReference>
<evidence type="ECO:0000259" key="8">
    <source>
        <dbReference type="PROSITE" id="PS50850"/>
    </source>
</evidence>
<evidence type="ECO:0000256" key="1">
    <source>
        <dbReference type="ARBA" id="ARBA00004651"/>
    </source>
</evidence>
<dbReference type="PROSITE" id="PS50850">
    <property type="entry name" value="MFS"/>
    <property type="match status" value="1"/>
</dbReference>
<feature type="transmembrane region" description="Helical" evidence="7">
    <location>
        <begin position="134"/>
        <end position="156"/>
    </location>
</feature>
<dbReference type="GO" id="GO:0022857">
    <property type="term" value="F:transmembrane transporter activity"/>
    <property type="evidence" value="ECO:0007669"/>
    <property type="project" value="InterPro"/>
</dbReference>
<evidence type="ECO:0000256" key="7">
    <source>
        <dbReference type="SAM" id="Phobius"/>
    </source>
</evidence>
<feature type="transmembrane region" description="Helical" evidence="7">
    <location>
        <begin position="162"/>
        <end position="184"/>
    </location>
</feature>
<feature type="domain" description="Major facilitator superfamily (MFS) profile" evidence="8">
    <location>
        <begin position="10"/>
        <end position="457"/>
    </location>
</feature>
<keyword evidence="2" id="KW-0813">Transport</keyword>
<keyword evidence="3" id="KW-1003">Cell membrane</keyword>
<keyword evidence="6 7" id="KW-0472">Membrane</keyword>
<organism evidence="9 10">
    <name type="scientific">Salinimonas iocasae</name>
    <dbReference type="NCBI Taxonomy" id="2572577"/>
    <lineage>
        <taxon>Bacteria</taxon>
        <taxon>Pseudomonadati</taxon>
        <taxon>Pseudomonadota</taxon>
        <taxon>Gammaproteobacteria</taxon>
        <taxon>Alteromonadales</taxon>
        <taxon>Alteromonadaceae</taxon>
        <taxon>Alteromonas/Salinimonas group</taxon>
        <taxon>Salinimonas</taxon>
    </lineage>
</organism>
<dbReference type="PANTHER" id="PTHR42718">
    <property type="entry name" value="MAJOR FACILITATOR SUPERFAMILY MULTIDRUG TRANSPORTER MFSC"/>
    <property type="match status" value="1"/>
</dbReference>
<reference evidence="9 10" key="1">
    <citation type="submission" date="2019-04" db="EMBL/GenBank/DDBJ databases">
        <title>Salinimonas iocasae sp. nov., a halophilic bacterium isolated from the outer tube casing of tubeworms in Okinawa Trough.</title>
        <authorList>
            <person name="Zhang H."/>
            <person name="Wang H."/>
            <person name="Li C."/>
        </authorList>
    </citation>
    <scope>NUCLEOTIDE SEQUENCE [LARGE SCALE GENOMIC DNA]</scope>
    <source>
        <strain evidence="9 10">KX18D6</strain>
    </source>
</reference>
<dbReference type="Gene3D" id="1.20.1720.10">
    <property type="entry name" value="Multidrug resistance protein D"/>
    <property type="match status" value="1"/>
</dbReference>
<dbReference type="GO" id="GO:0005886">
    <property type="term" value="C:plasma membrane"/>
    <property type="evidence" value="ECO:0007669"/>
    <property type="project" value="UniProtKB-SubCell"/>
</dbReference>
<evidence type="ECO:0000256" key="5">
    <source>
        <dbReference type="ARBA" id="ARBA00022989"/>
    </source>
</evidence>
<dbReference type="AlphaFoldDB" id="A0A5B7YB36"/>
<accession>A0A5B7YB36</accession>
<dbReference type="PANTHER" id="PTHR42718:SF46">
    <property type="entry name" value="BLR6921 PROTEIN"/>
    <property type="match status" value="1"/>
</dbReference>
<dbReference type="OrthoDB" id="9812221at2"/>
<feature type="transmembrane region" description="Helical" evidence="7">
    <location>
        <begin position="352"/>
        <end position="379"/>
    </location>
</feature>